<organism evidence="2 3">
    <name type="scientific">Ceratodon purpureus</name>
    <name type="common">Fire moss</name>
    <name type="synonym">Dicranum purpureum</name>
    <dbReference type="NCBI Taxonomy" id="3225"/>
    <lineage>
        <taxon>Eukaryota</taxon>
        <taxon>Viridiplantae</taxon>
        <taxon>Streptophyta</taxon>
        <taxon>Embryophyta</taxon>
        <taxon>Bryophyta</taxon>
        <taxon>Bryophytina</taxon>
        <taxon>Bryopsida</taxon>
        <taxon>Dicranidae</taxon>
        <taxon>Pseudoditrichales</taxon>
        <taxon>Ditrichaceae</taxon>
        <taxon>Ceratodon</taxon>
    </lineage>
</organism>
<evidence type="ECO:0000256" key="1">
    <source>
        <dbReference type="SAM" id="MobiDB-lite"/>
    </source>
</evidence>
<dbReference type="EMBL" id="CM026424">
    <property type="protein sequence ID" value="KAG0580899.1"/>
    <property type="molecule type" value="Genomic_DNA"/>
</dbReference>
<gene>
    <name evidence="2" type="ORF">KC19_4G208900</name>
</gene>
<feature type="region of interest" description="Disordered" evidence="1">
    <location>
        <begin position="242"/>
        <end position="283"/>
    </location>
</feature>
<comment type="caution">
    <text evidence="2">The sequence shown here is derived from an EMBL/GenBank/DDBJ whole genome shotgun (WGS) entry which is preliminary data.</text>
</comment>
<keyword evidence="3" id="KW-1185">Reference proteome</keyword>
<feature type="compositionally biased region" description="Basic and acidic residues" evidence="1">
    <location>
        <begin position="114"/>
        <end position="129"/>
    </location>
</feature>
<dbReference type="InterPro" id="IPR046345">
    <property type="entry name" value="TraB_PrgY-like"/>
</dbReference>
<reference evidence="2" key="1">
    <citation type="submission" date="2020-06" db="EMBL/GenBank/DDBJ databases">
        <title>WGS assembly of Ceratodon purpureus strain R40.</title>
        <authorList>
            <person name="Carey S.B."/>
            <person name="Jenkins J."/>
            <person name="Shu S."/>
            <person name="Lovell J.T."/>
            <person name="Sreedasyam A."/>
            <person name="Maumus F."/>
            <person name="Tiley G.P."/>
            <person name="Fernandez-Pozo N."/>
            <person name="Barry K."/>
            <person name="Chen C."/>
            <person name="Wang M."/>
            <person name="Lipzen A."/>
            <person name="Daum C."/>
            <person name="Saski C.A."/>
            <person name="Payton A.C."/>
            <person name="Mcbreen J.C."/>
            <person name="Conrad R.E."/>
            <person name="Kollar L.M."/>
            <person name="Olsson S."/>
            <person name="Huttunen S."/>
            <person name="Landis J.B."/>
            <person name="Wickett N.J."/>
            <person name="Johnson M.G."/>
            <person name="Rensing S.A."/>
            <person name="Grimwood J."/>
            <person name="Schmutz J."/>
            <person name="Mcdaniel S.F."/>
        </authorList>
    </citation>
    <scope>NUCLEOTIDE SEQUENCE</scope>
    <source>
        <strain evidence="2">R40</strain>
    </source>
</reference>
<dbReference type="InterPro" id="IPR002816">
    <property type="entry name" value="TraB/PrgY/GumN_fam"/>
</dbReference>
<protein>
    <recommendedName>
        <fullName evidence="4">TraB</fullName>
    </recommendedName>
</protein>
<dbReference type="CDD" id="cd14726">
    <property type="entry name" value="TraB_PrgY-like"/>
    <property type="match status" value="1"/>
</dbReference>
<dbReference type="PANTHER" id="PTHR21530">
    <property type="entry name" value="PHEROMONE SHUTDOWN PROTEIN"/>
    <property type="match status" value="1"/>
</dbReference>
<sequence length="564" mass="63171">MASTSAALGSVASPSTFAIGNSQVSSLQKDMEAVSFSPSVFRSRAPIESSSFLGQRVTCPPSTSVQNGASLFVRREVRSFMGPDSGMRQGASGRIIFTPFGPVFTPDSGRGSNARREWEKRNRSQDSERIRAQREMMQRAQQARLRAMIEGQLRNSTGNQERDAVLLRELERRLRAEAGRQEGATQKSDIDELMKQLEKRLRPEMKSNENTTTKKQQPEYSTVYDYLNAWLKEWDQGMTEERERLQKQWKKSNVAPQQPRRESEPDAKPNNPSTTAKDWDQVFSPEELQIAEEEEKKADGKSSKHAPSDGTVVYLKNEANGAELYLVGTSHVSQQSADEVRDVIRKVKPDYVMVELDRKRYNSMMQPQGGRDNPFAFFQQMVQTLANGNIGAVGKLMGLGLSGFYRLLATQGVQPGKEMKVAIEEGKKVGAKIVLGDQDIDITMKHFGEQMSMSDALQFFSRPMPSNIAQKMGAANSRSQAGNANPAEMFEQMRDRKIVRELNEVMERDAPAFTRVLLGERNEAMTKALRNLSGKVVGVVGLAHLDGIEQLWREANEKYLNGTQ</sequence>
<accession>A0A8T0IDB3</accession>
<dbReference type="Pfam" id="PF01963">
    <property type="entry name" value="TraB_PrgY_gumN"/>
    <property type="match status" value="1"/>
</dbReference>
<dbReference type="Proteomes" id="UP000822688">
    <property type="component" value="Chromosome 4"/>
</dbReference>
<evidence type="ECO:0008006" key="4">
    <source>
        <dbReference type="Google" id="ProtNLM"/>
    </source>
</evidence>
<dbReference type="AlphaFoldDB" id="A0A8T0IDB3"/>
<evidence type="ECO:0000313" key="3">
    <source>
        <dbReference type="Proteomes" id="UP000822688"/>
    </source>
</evidence>
<proteinExistence type="predicted"/>
<evidence type="ECO:0000313" key="2">
    <source>
        <dbReference type="EMBL" id="KAG0580899.1"/>
    </source>
</evidence>
<dbReference type="PANTHER" id="PTHR21530:SF15">
    <property type="entry name" value="TRAB FAMILY PROTEIN"/>
    <property type="match status" value="1"/>
</dbReference>
<feature type="region of interest" description="Disordered" evidence="1">
    <location>
        <begin position="99"/>
        <end position="129"/>
    </location>
</feature>
<name>A0A8T0IDB3_CERPU</name>